<feature type="region of interest" description="Disordered" evidence="1">
    <location>
        <begin position="134"/>
        <end position="167"/>
    </location>
</feature>
<dbReference type="AlphaFoldDB" id="B8C2G8"/>
<accession>B8C2G8</accession>
<protein>
    <submittedName>
        <fullName evidence="2">Uncharacterized protein</fullName>
    </submittedName>
</protein>
<gene>
    <name evidence="2" type="ORF">THAPSDRAFT_22670</name>
</gene>
<dbReference type="Gene3D" id="3.30.428.40">
    <property type="entry name" value="Protein of unknown function DUF3067"/>
    <property type="match status" value="1"/>
</dbReference>
<name>B8C2G8_THAPS</name>
<reference evidence="2 3" key="1">
    <citation type="journal article" date="2004" name="Science">
        <title>The genome of the diatom Thalassiosira pseudonana: ecology, evolution, and metabolism.</title>
        <authorList>
            <person name="Armbrust E.V."/>
            <person name="Berges J.A."/>
            <person name="Bowler C."/>
            <person name="Green B.R."/>
            <person name="Martinez D."/>
            <person name="Putnam N.H."/>
            <person name="Zhou S."/>
            <person name="Allen A.E."/>
            <person name="Apt K.E."/>
            <person name="Bechner M."/>
            <person name="Brzezinski M.A."/>
            <person name="Chaal B.K."/>
            <person name="Chiovitti A."/>
            <person name="Davis A.K."/>
            <person name="Demarest M.S."/>
            <person name="Detter J.C."/>
            <person name="Glavina T."/>
            <person name="Goodstein D."/>
            <person name="Hadi M.Z."/>
            <person name="Hellsten U."/>
            <person name="Hildebrand M."/>
            <person name="Jenkins B.D."/>
            <person name="Jurka J."/>
            <person name="Kapitonov V.V."/>
            <person name="Kroger N."/>
            <person name="Lau W.W."/>
            <person name="Lane T.W."/>
            <person name="Larimer F.W."/>
            <person name="Lippmeier J.C."/>
            <person name="Lucas S."/>
            <person name="Medina M."/>
            <person name="Montsant A."/>
            <person name="Obornik M."/>
            <person name="Parker M.S."/>
            <person name="Palenik B."/>
            <person name="Pazour G.J."/>
            <person name="Richardson P.M."/>
            <person name="Rynearson T.A."/>
            <person name="Saito M.A."/>
            <person name="Schwartz D.C."/>
            <person name="Thamatrakoln K."/>
            <person name="Valentin K."/>
            <person name="Vardi A."/>
            <person name="Wilkerson F.P."/>
            <person name="Rokhsar D.S."/>
        </authorList>
    </citation>
    <scope>NUCLEOTIDE SEQUENCE [LARGE SCALE GENOMIC DNA]</scope>
    <source>
        <strain evidence="2 3">CCMP1335</strain>
    </source>
</reference>
<dbReference type="GeneID" id="7446438"/>
<dbReference type="Proteomes" id="UP000001449">
    <property type="component" value="Chromosome 5"/>
</dbReference>
<reference evidence="2 3" key="2">
    <citation type="journal article" date="2008" name="Nature">
        <title>The Phaeodactylum genome reveals the evolutionary history of diatom genomes.</title>
        <authorList>
            <person name="Bowler C."/>
            <person name="Allen A.E."/>
            <person name="Badger J.H."/>
            <person name="Grimwood J."/>
            <person name="Jabbari K."/>
            <person name="Kuo A."/>
            <person name="Maheswari U."/>
            <person name="Martens C."/>
            <person name="Maumus F."/>
            <person name="Otillar R.P."/>
            <person name="Rayko E."/>
            <person name="Salamov A."/>
            <person name="Vandepoele K."/>
            <person name="Beszteri B."/>
            <person name="Gruber A."/>
            <person name="Heijde M."/>
            <person name="Katinka M."/>
            <person name="Mock T."/>
            <person name="Valentin K."/>
            <person name="Verret F."/>
            <person name="Berges J.A."/>
            <person name="Brownlee C."/>
            <person name="Cadoret J.P."/>
            <person name="Chiovitti A."/>
            <person name="Choi C.J."/>
            <person name="Coesel S."/>
            <person name="De Martino A."/>
            <person name="Detter J.C."/>
            <person name="Durkin C."/>
            <person name="Falciatore A."/>
            <person name="Fournet J."/>
            <person name="Haruta M."/>
            <person name="Huysman M.J."/>
            <person name="Jenkins B.D."/>
            <person name="Jiroutova K."/>
            <person name="Jorgensen R.E."/>
            <person name="Joubert Y."/>
            <person name="Kaplan A."/>
            <person name="Kroger N."/>
            <person name="Kroth P.G."/>
            <person name="La Roche J."/>
            <person name="Lindquist E."/>
            <person name="Lommer M."/>
            <person name="Martin-Jezequel V."/>
            <person name="Lopez P.J."/>
            <person name="Lucas S."/>
            <person name="Mangogna M."/>
            <person name="McGinnis K."/>
            <person name="Medlin L.K."/>
            <person name="Montsant A."/>
            <person name="Oudot-Le Secq M.P."/>
            <person name="Napoli C."/>
            <person name="Obornik M."/>
            <person name="Parker M.S."/>
            <person name="Petit J.L."/>
            <person name="Porcel B.M."/>
            <person name="Poulsen N."/>
            <person name="Robison M."/>
            <person name="Rychlewski L."/>
            <person name="Rynearson T.A."/>
            <person name="Schmutz J."/>
            <person name="Shapiro H."/>
            <person name="Siaut M."/>
            <person name="Stanley M."/>
            <person name="Sussman M.R."/>
            <person name="Taylor A.R."/>
            <person name="Vardi A."/>
            <person name="von Dassow P."/>
            <person name="Vyverman W."/>
            <person name="Willis A."/>
            <person name="Wyrwicz L.S."/>
            <person name="Rokhsar D.S."/>
            <person name="Weissenbach J."/>
            <person name="Armbrust E.V."/>
            <person name="Green B.R."/>
            <person name="Van de Peer Y."/>
            <person name="Grigoriev I.V."/>
        </authorList>
    </citation>
    <scope>NUCLEOTIDE SEQUENCE [LARGE SCALE GENOMIC DNA]</scope>
    <source>
        <strain evidence="2 3">CCMP1335</strain>
    </source>
</reference>
<evidence type="ECO:0000313" key="3">
    <source>
        <dbReference type="Proteomes" id="UP000001449"/>
    </source>
</evidence>
<dbReference type="Pfam" id="PF11267">
    <property type="entry name" value="DUF3067"/>
    <property type="match status" value="1"/>
</dbReference>
<dbReference type="KEGG" id="tps:THAPSDRAFT_22670"/>
<feature type="region of interest" description="Disordered" evidence="1">
    <location>
        <begin position="28"/>
        <end position="50"/>
    </location>
</feature>
<dbReference type="HOGENOM" id="CLU_992054_0_0_1"/>
<dbReference type="PANTHER" id="PTHR35126:SF1">
    <property type="entry name" value="DUF3067 DOMAIN-CONTAINING PROTEIN"/>
    <property type="match status" value="1"/>
</dbReference>
<sequence>MFPPSPPGLAFASASSWISLSPSSSSILSGALSPSTTHRRRHTRSSFGHRASKRSVTSFNNLFGSHSSVRITGFDYYNSQSTPTSLRSSPLDDLLGGLFGKDEKKESSEKPAFAMSIDNDVKEDDDMSLSSFQQELAKRQSHQLETSAQSADDEGTSVHTKTGEDDEEEFTGYDLRDMIYYKYGECFDVEFQRVDSYGFRTVYLNIMPFRLGGKKFRHETEYDYLCHLQAVVEILLKYNQLDNVMVQLTETTKKPRAGTSPLIAVPLRLDLTPEQVDKILG</sequence>
<dbReference type="RefSeq" id="XP_002290628.1">
    <property type="nucleotide sequence ID" value="XM_002290592.1"/>
</dbReference>
<dbReference type="PaxDb" id="35128-Thaps22670"/>
<evidence type="ECO:0000313" key="2">
    <source>
        <dbReference type="EMBL" id="EED92380.1"/>
    </source>
</evidence>
<proteinExistence type="predicted"/>
<dbReference type="eggNOG" id="ENOG502RR9G">
    <property type="taxonomic scope" value="Eukaryota"/>
</dbReference>
<evidence type="ECO:0000256" key="1">
    <source>
        <dbReference type="SAM" id="MobiDB-lite"/>
    </source>
</evidence>
<dbReference type="InterPro" id="IPR021420">
    <property type="entry name" value="DUF3067"/>
</dbReference>
<dbReference type="EMBL" id="CM000642">
    <property type="protein sequence ID" value="EED92380.1"/>
    <property type="molecule type" value="Genomic_DNA"/>
</dbReference>
<organism evidence="2 3">
    <name type="scientific">Thalassiosira pseudonana</name>
    <name type="common">Marine diatom</name>
    <name type="synonym">Cyclotella nana</name>
    <dbReference type="NCBI Taxonomy" id="35128"/>
    <lineage>
        <taxon>Eukaryota</taxon>
        <taxon>Sar</taxon>
        <taxon>Stramenopiles</taxon>
        <taxon>Ochrophyta</taxon>
        <taxon>Bacillariophyta</taxon>
        <taxon>Coscinodiscophyceae</taxon>
        <taxon>Thalassiosirophycidae</taxon>
        <taxon>Thalassiosirales</taxon>
        <taxon>Thalassiosiraceae</taxon>
        <taxon>Thalassiosira</taxon>
    </lineage>
</organism>
<dbReference type="PANTHER" id="PTHR35126">
    <property type="entry name" value="SLR0598 PROTEIN"/>
    <property type="match status" value="1"/>
</dbReference>
<dbReference type="InParanoid" id="B8C2G8"/>
<keyword evidence="3" id="KW-1185">Reference proteome</keyword>